<protein>
    <submittedName>
        <fullName evidence="3">Serine/threonine protein phosphatase</fullName>
    </submittedName>
</protein>
<dbReference type="Gene3D" id="3.60.40.10">
    <property type="entry name" value="PPM-type phosphatase domain"/>
    <property type="match status" value="1"/>
</dbReference>
<evidence type="ECO:0000256" key="1">
    <source>
        <dbReference type="ARBA" id="ARBA00022801"/>
    </source>
</evidence>
<organism evidence="3 6">
    <name type="scientific">[Ruminococcus] lactaris</name>
    <dbReference type="NCBI Taxonomy" id="46228"/>
    <lineage>
        <taxon>Bacteria</taxon>
        <taxon>Bacillati</taxon>
        <taxon>Bacillota</taxon>
        <taxon>Clostridia</taxon>
        <taxon>Lachnospirales</taxon>
        <taxon>Lachnospiraceae</taxon>
        <taxon>Mediterraneibacter</taxon>
    </lineage>
</organism>
<evidence type="ECO:0000313" key="3">
    <source>
        <dbReference type="EMBL" id="RGK41307.1"/>
    </source>
</evidence>
<dbReference type="InterPro" id="IPR001932">
    <property type="entry name" value="PPM-type_phosphatase-like_dom"/>
</dbReference>
<dbReference type="SMART" id="SM00331">
    <property type="entry name" value="PP2C_SIG"/>
    <property type="match status" value="1"/>
</dbReference>
<dbReference type="EMBL" id="QSQN01000009">
    <property type="protein sequence ID" value="RGK41307.1"/>
    <property type="molecule type" value="Genomic_DNA"/>
</dbReference>
<comment type="caution">
    <text evidence="3">The sequence shown here is derived from an EMBL/GenBank/DDBJ whole genome shotgun (WGS) entry which is preliminary data.</text>
</comment>
<dbReference type="Pfam" id="PF19732">
    <property type="entry name" value="SpoIIE_N"/>
    <property type="match status" value="1"/>
</dbReference>
<dbReference type="AlphaFoldDB" id="A0A3E4LV41"/>
<evidence type="ECO:0000313" key="7">
    <source>
        <dbReference type="Proteomes" id="UP000284902"/>
    </source>
</evidence>
<feature type="domain" description="PPM-type phosphatase" evidence="2">
    <location>
        <begin position="256"/>
        <end position="462"/>
    </location>
</feature>
<dbReference type="GO" id="GO:0016791">
    <property type="term" value="F:phosphatase activity"/>
    <property type="evidence" value="ECO:0007669"/>
    <property type="project" value="TreeGrafter"/>
</dbReference>
<dbReference type="SUPFAM" id="SSF81606">
    <property type="entry name" value="PP2C-like"/>
    <property type="match status" value="1"/>
</dbReference>
<dbReference type="InterPro" id="IPR052016">
    <property type="entry name" value="Bact_Sigma-Reg"/>
</dbReference>
<dbReference type="EMBL" id="QRHG01000013">
    <property type="protein sequence ID" value="RHF61126.1"/>
    <property type="molecule type" value="Genomic_DNA"/>
</dbReference>
<evidence type="ECO:0000313" key="5">
    <source>
        <dbReference type="EMBL" id="RHJ62649.1"/>
    </source>
</evidence>
<proteinExistence type="predicted"/>
<evidence type="ECO:0000313" key="6">
    <source>
        <dbReference type="Proteomes" id="UP000260793"/>
    </source>
</evidence>
<accession>A0A3E4LV41</accession>
<dbReference type="Proteomes" id="UP000260793">
    <property type="component" value="Unassembled WGS sequence"/>
</dbReference>
<dbReference type="Proteomes" id="UP000285832">
    <property type="component" value="Unassembled WGS sequence"/>
</dbReference>
<name>A0A3E4LV41_9FIRM</name>
<dbReference type="InterPro" id="IPR036457">
    <property type="entry name" value="PPM-type-like_dom_sf"/>
</dbReference>
<gene>
    <name evidence="5" type="ORF">DW116_04630</name>
    <name evidence="4" type="ORF">DW672_06515</name>
    <name evidence="3" type="ORF">DXD17_04550</name>
</gene>
<dbReference type="Proteomes" id="UP000284902">
    <property type="component" value="Unassembled WGS sequence"/>
</dbReference>
<keyword evidence="1" id="KW-0378">Hydrolase</keyword>
<evidence type="ECO:0000259" key="2">
    <source>
        <dbReference type="SMART" id="SM00331"/>
    </source>
</evidence>
<sequence>MNDGQTLHNSPYVEQIERFAGSVKQLSQIFLGLEEKKQAFSDEEIEMMFRRLKEKVCSKCEKCEWCWGENFIHTYQMGYEVLSAVDHYGNDLNTETKRKLMQRCIMAPRFLREMLEGFHDARQNMIWINRIARSREGCAIQLDTFADMLQSSARELEESIFTDERMERRISGQLKKRGVKVLYTQFFMNREGKYEVHVTARAMQKKRMTVRELVRCVSAATGRRFVAENDSAQMIGQNYMTVICREGPAYYTIPGVARIGKGCNSISGDNFAMMELPGGKKGVVLSDGMGSGETACRESTLVVELLEELLEAGFPEKTAIQMINTTLVMGREEIHYSTVDMTIFDLYSGECEIIKAGASSTFIRSKAGVEHLNSTSLPIGVINSIEIDSVRRQLEDGDFIIMVTDGVMDALPVGEQDLLLETIIKGTAISNPKELAHHILQQVLSWTGREPEDDMTVLAVGIWKA</sequence>
<dbReference type="RefSeq" id="WP_023920461.1">
    <property type="nucleotide sequence ID" value="NZ_CAJMJQ010000007.1"/>
</dbReference>
<dbReference type="PANTHER" id="PTHR43156">
    <property type="entry name" value="STAGE II SPORULATION PROTEIN E-RELATED"/>
    <property type="match status" value="1"/>
</dbReference>
<reference evidence="6 7" key="1">
    <citation type="submission" date="2018-08" db="EMBL/GenBank/DDBJ databases">
        <title>A genome reference for cultivated species of the human gut microbiota.</title>
        <authorList>
            <person name="Zou Y."/>
            <person name="Xue W."/>
            <person name="Luo G."/>
        </authorList>
    </citation>
    <scope>NUCLEOTIDE SEQUENCE [LARGE SCALE GENOMIC DNA]</scope>
    <source>
        <strain evidence="5 8">AM09-9</strain>
        <strain evidence="4 7">AM25-1LB</strain>
        <strain evidence="3 6">TF11-7</strain>
    </source>
</reference>
<dbReference type="Pfam" id="PF07228">
    <property type="entry name" value="SpoIIE"/>
    <property type="match status" value="1"/>
</dbReference>
<evidence type="ECO:0000313" key="4">
    <source>
        <dbReference type="EMBL" id="RHF61126.1"/>
    </source>
</evidence>
<dbReference type="PANTHER" id="PTHR43156:SF2">
    <property type="entry name" value="STAGE II SPORULATION PROTEIN E"/>
    <property type="match status" value="1"/>
</dbReference>
<evidence type="ECO:0000313" key="8">
    <source>
        <dbReference type="Proteomes" id="UP000285832"/>
    </source>
</evidence>
<dbReference type="InterPro" id="IPR045768">
    <property type="entry name" value="SpoIIE_N"/>
</dbReference>
<dbReference type="EMBL" id="QRMI01000008">
    <property type="protein sequence ID" value="RHJ62649.1"/>
    <property type="molecule type" value="Genomic_DNA"/>
</dbReference>